<dbReference type="Gene3D" id="3.50.50.60">
    <property type="entry name" value="FAD/NAD(P)-binding domain"/>
    <property type="match status" value="1"/>
</dbReference>
<dbReference type="GO" id="GO:0071949">
    <property type="term" value="F:FAD binding"/>
    <property type="evidence" value="ECO:0007669"/>
    <property type="project" value="InterPro"/>
</dbReference>
<evidence type="ECO:0000256" key="4">
    <source>
        <dbReference type="ARBA" id="ARBA00023002"/>
    </source>
</evidence>
<dbReference type="Gene3D" id="3.40.30.120">
    <property type="match status" value="1"/>
</dbReference>
<keyword evidence="4" id="KW-0560">Oxidoreductase</keyword>
<reference evidence="6" key="1">
    <citation type="submission" date="2023-03" db="EMBL/GenBank/DDBJ databases">
        <title>Massive genome expansion in bonnet fungi (Mycena s.s.) driven by repeated elements and novel gene families across ecological guilds.</title>
        <authorList>
            <consortium name="Lawrence Berkeley National Laboratory"/>
            <person name="Harder C.B."/>
            <person name="Miyauchi S."/>
            <person name="Viragh M."/>
            <person name="Kuo A."/>
            <person name="Thoen E."/>
            <person name="Andreopoulos B."/>
            <person name="Lu D."/>
            <person name="Skrede I."/>
            <person name="Drula E."/>
            <person name="Henrissat B."/>
            <person name="Morin E."/>
            <person name="Kohler A."/>
            <person name="Barry K."/>
            <person name="LaButti K."/>
            <person name="Morin E."/>
            <person name="Salamov A."/>
            <person name="Lipzen A."/>
            <person name="Mereny Z."/>
            <person name="Hegedus B."/>
            <person name="Baldrian P."/>
            <person name="Stursova M."/>
            <person name="Weitz H."/>
            <person name="Taylor A."/>
            <person name="Grigoriev I.V."/>
            <person name="Nagy L.G."/>
            <person name="Martin F."/>
            <person name="Kauserud H."/>
        </authorList>
    </citation>
    <scope>NUCLEOTIDE SEQUENCE</scope>
    <source>
        <strain evidence="6">CBHHK067</strain>
    </source>
</reference>
<dbReference type="EMBL" id="JARKIE010000034">
    <property type="protein sequence ID" value="KAJ7696581.1"/>
    <property type="molecule type" value="Genomic_DNA"/>
</dbReference>
<dbReference type="InterPro" id="IPR036188">
    <property type="entry name" value="FAD/NAD-bd_sf"/>
</dbReference>
<keyword evidence="7" id="KW-1185">Reference proteome</keyword>
<sequence>MLFLSVHYVKSSAIQRLFSTGLNKVRSPLRMVRRIMDTSSDPKILIVGAGPSGLLLALTLCRNGIPVRIIDKLPSPSIGQRGPGVMPRTQEIFRALGVLDGINEHAIVAPQIRTYIAPDGVVPHQTFHMMPPVDRTPACPHPDLILVGQNDVEGILRAALREYSCEVEYGTELVSLAQDADGVDATITTQDVRQETRRFTFLVGADGGRSAVRKQLGLAFLGESRPSLKYVIADIMVEGIDGDHWHAWGKAPADNLYLRPAKVPGLFGLFMLLSEVDNDFEAVMKDRHSLEKTIANITGRKDLKVLEVLWITKWTPNIRIVDKFSAGRCFVAGDAAHAQSPTGGQGTNSGIQDSFNLAWKLALVLRGQAPMALLDTYHEERSPVIQTMLIKTTELLNAYVDVKDSDSASNWDRDTSMFMLGINYRWSALVVDEQDGEKDVPMDPYGVHTRGLRAGDRAPDAPELEDLVHGGPPTRFFDVLDVSRHTVLVFSASPERYSAVLETLSRFPQGTARCVAIVPSGASAADIHGPDIILEDTQKHAYSGYGFKMGCDIVVVRPDGVLGAVVRSSAGLEQYFRQIFVST</sequence>
<protein>
    <submittedName>
        <fullName evidence="6">FAD binding domain-containing protein</fullName>
    </submittedName>
</protein>
<dbReference type="SUPFAM" id="SSF51905">
    <property type="entry name" value="FAD/NAD(P)-binding domain"/>
    <property type="match status" value="1"/>
</dbReference>
<dbReference type="InterPro" id="IPR050641">
    <property type="entry name" value="RIFMO-like"/>
</dbReference>
<evidence type="ECO:0000259" key="5">
    <source>
        <dbReference type="Pfam" id="PF01494"/>
    </source>
</evidence>
<evidence type="ECO:0000256" key="3">
    <source>
        <dbReference type="ARBA" id="ARBA00022827"/>
    </source>
</evidence>
<evidence type="ECO:0000256" key="1">
    <source>
        <dbReference type="ARBA" id="ARBA00001974"/>
    </source>
</evidence>
<comment type="cofactor">
    <cofactor evidence="1">
        <name>FAD</name>
        <dbReference type="ChEBI" id="CHEBI:57692"/>
    </cofactor>
</comment>
<evidence type="ECO:0000313" key="7">
    <source>
        <dbReference type="Proteomes" id="UP001221757"/>
    </source>
</evidence>
<dbReference type="Gene3D" id="3.30.70.2450">
    <property type="match status" value="1"/>
</dbReference>
<dbReference type="Proteomes" id="UP001221757">
    <property type="component" value="Unassembled WGS sequence"/>
</dbReference>
<organism evidence="6 7">
    <name type="scientific">Mycena rosella</name>
    <name type="common">Pink bonnet</name>
    <name type="synonym">Agaricus rosellus</name>
    <dbReference type="NCBI Taxonomy" id="1033263"/>
    <lineage>
        <taxon>Eukaryota</taxon>
        <taxon>Fungi</taxon>
        <taxon>Dikarya</taxon>
        <taxon>Basidiomycota</taxon>
        <taxon>Agaricomycotina</taxon>
        <taxon>Agaricomycetes</taxon>
        <taxon>Agaricomycetidae</taxon>
        <taxon>Agaricales</taxon>
        <taxon>Marasmiineae</taxon>
        <taxon>Mycenaceae</taxon>
        <taxon>Mycena</taxon>
    </lineage>
</organism>
<dbReference type="AlphaFoldDB" id="A0AAD7DSC6"/>
<keyword evidence="3" id="KW-0274">FAD</keyword>
<dbReference type="InterPro" id="IPR002938">
    <property type="entry name" value="FAD-bd"/>
</dbReference>
<accession>A0AAD7DSC6</accession>
<keyword evidence="2" id="KW-0285">Flavoprotein</keyword>
<comment type="caution">
    <text evidence="6">The sequence shown here is derived from an EMBL/GenBank/DDBJ whole genome shotgun (WGS) entry which is preliminary data.</text>
</comment>
<proteinExistence type="predicted"/>
<dbReference type="PANTHER" id="PTHR43004">
    <property type="entry name" value="TRK SYSTEM POTASSIUM UPTAKE PROTEIN"/>
    <property type="match status" value="1"/>
</dbReference>
<dbReference type="GO" id="GO:0016709">
    <property type="term" value="F:oxidoreductase activity, acting on paired donors, with incorporation or reduction of molecular oxygen, NAD(P)H as one donor, and incorporation of one atom of oxygen"/>
    <property type="evidence" value="ECO:0007669"/>
    <property type="project" value="UniProtKB-ARBA"/>
</dbReference>
<dbReference type="PRINTS" id="PR00420">
    <property type="entry name" value="RNGMNOXGNASE"/>
</dbReference>
<dbReference type="Pfam" id="PF01494">
    <property type="entry name" value="FAD_binding_3"/>
    <property type="match status" value="1"/>
</dbReference>
<dbReference type="PANTHER" id="PTHR43004:SF19">
    <property type="entry name" value="BINDING MONOOXYGENASE, PUTATIVE (JCVI)-RELATED"/>
    <property type="match status" value="1"/>
</dbReference>
<evidence type="ECO:0000256" key="2">
    <source>
        <dbReference type="ARBA" id="ARBA00022630"/>
    </source>
</evidence>
<evidence type="ECO:0000313" key="6">
    <source>
        <dbReference type="EMBL" id="KAJ7696581.1"/>
    </source>
</evidence>
<gene>
    <name evidence="6" type="ORF">B0H17DRAFT_402234</name>
</gene>
<name>A0AAD7DSC6_MYCRO</name>
<feature type="domain" description="FAD-binding" evidence="5">
    <location>
        <begin position="43"/>
        <end position="389"/>
    </location>
</feature>